<dbReference type="InterPro" id="IPR002048">
    <property type="entry name" value="EF_hand_dom"/>
</dbReference>
<dbReference type="SUPFAM" id="SSF47473">
    <property type="entry name" value="EF-hand"/>
    <property type="match status" value="1"/>
</dbReference>
<sequence length="36" mass="4013">MTEVELEQATDGVLNELDKNGDGYVDYGEYRTAVAF</sequence>
<evidence type="ECO:0000256" key="1">
    <source>
        <dbReference type="ARBA" id="ARBA00022837"/>
    </source>
</evidence>
<dbReference type="InterPro" id="IPR011992">
    <property type="entry name" value="EF-hand-dom_pair"/>
</dbReference>
<dbReference type="PROSITE" id="PS50222">
    <property type="entry name" value="EF_HAND_2"/>
    <property type="match status" value="1"/>
</dbReference>
<reference evidence="3 4" key="1">
    <citation type="submission" date="2018-11" db="EMBL/GenBank/DDBJ databases">
        <authorList>
            <consortium name="Pathogen Informatics"/>
        </authorList>
    </citation>
    <scope>NUCLEOTIDE SEQUENCE [LARGE SCALE GENOMIC DNA]</scope>
</reference>
<keyword evidence="4" id="KW-1185">Reference proteome</keyword>
<protein>
    <recommendedName>
        <fullName evidence="2">EF-hand domain-containing protein</fullName>
    </recommendedName>
</protein>
<dbReference type="OrthoDB" id="289247at2759"/>
<gene>
    <name evidence="3" type="ORF">SVUK_LOCUS13824</name>
</gene>
<organism evidence="3 4">
    <name type="scientific">Strongylus vulgaris</name>
    <name type="common">Blood worm</name>
    <dbReference type="NCBI Taxonomy" id="40348"/>
    <lineage>
        <taxon>Eukaryota</taxon>
        <taxon>Metazoa</taxon>
        <taxon>Ecdysozoa</taxon>
        <taxon>Nematoda</taxon>
        <taxon>Chromadorea</taxon>
        <taxon>Rhabditida</taxon>
        <taxon>Rhabditina</taxon>
        <taxon>Rhabditomorpha</taxon>
        <taxon>Strongyloidea</taxon>
        <taxon>Strongylidae</taxon>
        <taxon>Strongylus</taxon>
    </lineage>
</organism>
<evidence type="ECO:0000313" key="3">
    <source>
        <dbReference type="EMBL" id="VDM78826.1"/>
    </source>
</evidence>
<dbReference type="InterPro" id="IPR018247">
    <property type="entry name" value="EF_Hand_1_Ca_BS"/>
</dbReference>
<name>A0A3P7J6G1_STRVU</name>
<dbReference type="EMBL" id="UYYB01103072">
    <property type="protein sequence ID" value="VDM78826.1"/>
    <property type="molecule type" value="Genomic_DNA"/>
</dbReference>
<evidence type="ECO:0000313" key="4">
    <source>
        <dbReference type="Proteomes" id="UP000270094"/>
    </source>
</evidence>
<dbReference type="AlphaFoldDB" id="A0A3P7J6G1"/>
<accession>A0A3P7J6G1</accession>
<evidence type="ECO:0000259" key="2">
    <source>
        <dbReference type="PROSITE" id="PS50222"/>
    </source>
</evidence>
<dbReference type="Proteomes" id="UP000270094">
    <property type="component" value="Unassembled WGS sequence"/>
</dbReference>
<feature type="domain" description="EF-hand" evidence="2">
    <location>
        <begin position="5"/>
        <end position="36"/>
    </location>
</feature>
<proteinExistence type="predicted"/>
<dbReference type="PROSITE" id="PS00018">
    <property type="entry name" value="EF_HAND_1"/>
    <property type="match status" value="1"/>
</dbReference>
<dbReference type="Gene3D" id="1.10.238.10">
    <property type="entry name" value="EF-hand"/>
    <property type="match status" value="1"/>
</dbReference>
<keyword evidence="1" id="KW-0106">Calcium</keyword>
<dbReference type="GO" id="GO:0005509">
    <property type="term" value="F:calcium ion binding"/>
    <property type="evidence" value="ECO:0007669"/>
    <property type="project" value="InterPro"/>
</dbReference>